<reference evidence="2" key="1">
    <citation type="submission" date="2023-01" db="EMBL/GenBank/DDBJ databases">
        <authorList>
            <person name="Piombo E."/>
        </authorList>
    </citation>
    <scope>NUCLEOTIDE SEQUENCE</scope>
</reference>
<sequence length="1046" mass="118245">MSTSQDQLQPLPTLTDDSWYTDDPTHLKRKFSEADEATWTAENLEIVIQDRLSVLRDTSFDHPDYPVQHMDIANGYLYKYLRSQSAADLDLAIDHQQTYLDLAPNDHPNRAIGYNRFALQHMIKYQQTKDISCIERAITNYQMALSIYPDDDQEVPELFDSLASAYIARCKALGTMEDVETAIKYCTKSVATTTHDSVDKPGRLNTFGSAYQCKYDMNGERSDLQLAIQYLTAAYEILPRRHDDRVRVQVLTNLGRAYQRRYVVLGAIKDLDSAVELLQEALGGALFKQQRRIILQHLSLCYKSRYRTTDQMMDLDNAIHCSEESLQLTPLDGYDRANHLRHLGAAYNSRYLKTRAENDVTMAVKMYEEAIALTPDDHLERASQLQGLGSCYHNRHIFTGSHEDLDKAIGFHEKVLNITPGDHPRRARRLQEAGCVFLEKGMAEPGVENTLQQLREAYATDPNLALKLSDFQRISTQFDALRAGIHRLEESVAHAFSPAKDRLAAGKELILLYLLVELWKPAYNLVSSLMALLALVVDWSLEYSDKQRLVAQNARLGLSAGGIALMAGEDVYEVLKLIELGRGIIMGSSIDLRTEVSALQEANSPLADRFIMLRDQLEGGTNTPAEHSDQPHYIDRHDAGLRLQKTIQEIRQIPRFGKFLLPPSEEDMKAAAAYDPIVVINVSDYRCDAIIIEKDKLYSIRLPNVQRQHLDHLGKITKYETEMLEWLWDTIAEPVLRVLGFDKPPMDGQWPHIRWIPTGALCRIPIHAAGFHSDGSKNTVMDRVISSYSPSVKALIDGLERHSRSYQGQSQHKAVLFGSNQLRYAPKEIDEVEKICRAMKLEVVRPQARQEIVSNLDNCAIFHFAGHGLSDGSDPSKSSLVLGDNEMLTVASLLKSNLRRQAPFLAYLSACGTGQTKQYRLFDEGIHLIGAYQISGFQNVVGTLWEVEDRSCVEVATRTYEWIKNRGMSRRSVAEGLHHAARKLRSDWIDEISQPRTLNEIDSIIPHDHDIEEAADGMGNGGAVASRDMEPLDNPVLNWIPYVHYC</sequence>
<dbReference type="Gene3D" id="1.25.40.10">
    <property type="entry name" value="Tetratricopeptide repeat domain"/>
    <property type="match status" value="2"/>
</dbReference>
<accession>A0AA35MIQ4</accession>
<gene>
    <name evidence="2" type="ORF">CCHLO57077_00015549</name>
</gene>
<dbReference type="AlphaFoldDB" id="A0AA35MIQ4"/>
<dbReference type="SUPFAM" id="SSF48452">
    <property type="entry name" value="TPR-like"/>
    <property type="match status" value="1"/>
</dbReference>
<dbReference type="Pfam" id="PF12770">
    <property type="entry name" value="CHAT"/>
    <property type="match status" value="1"/>
</dbReference>
<evidence type="ECO:0000313" key="2">
    <source>
        <dbReference type="EMBL" id="CAI6097708.1"/>
    </source>
</evidence>
<proteinExistence type="predicted"/>
<evidence type="ECO:0000259" key="1">
    <source>
        <dbReference type="Pfam" id="PF12770"/>
    </source>
</evidence>
<dbReference type="InterPro" id="IPR019734">
    <property type="entry name" value="TPR_rpt"/>
</dbReference>
<keyword evidence="3" id="KW-1185">Reference proteome</keyword>
<evidence type="ECO:0000313" key="3">
    <source>
        <dbReference type="Proteomes" id="UP001160390"/>
    </source>
</evidence>
<dbReference type="InterPro" id="IPR011990">
    <property type="entry name" value="TPR-like_helical_dom_sf"/>
</dbReference>
<dbReference type="InterPro" id="IPR024983">
    <property type="entry name" value="CHAT_dom"/>
</dbReference>
<dbReference type="Proteomes" id="UP001160390">
    <property type="component" value="Unassembled WGS sequence"/>
</dbReference>
<dbReference type="EMBL" id="CABFNP030001295">
    <property type="protein sequence ID" value="CAI6097708.1"/>
    <property type="molecule type" value="Genomic_DNA"/>
</dbReference>
<comment type="caution">
    <text evidence="2">The sequence shown here is derived from an EMBL/GenBank/DDBJ whole genome shotgun (WGS) entry which is preliminary data.</text>
</comment>
<name>A0AA35MIQ4_9HYPO</name>
<organism evidence="2 3">
    <name type="scientific">Clonostachys chloroleuca</name>
    <dbReference type="NCBI Taxonomy" id="1926264"/>
    <lineage>
        <taxon>Eukaryota</taxon>
        <taxon>Fungi</taxon>
        <taxon>Dikarya</taxon>
        <taxon>Ascomycota</taxon>
        <taxon>Pezizomycotina</taxon>
        <taxon>Sordariomycetes</taxon>
        <taxon>Hypocreomycetidae</taxon>
        <taxon>Hypocreales</taxon>
        <taxon>Bionectriaceae</taxon>
        <taxon>Clonostachys</taxon>
    </lineage>
</organism>
<dbReference type="PANTHER" id="PTHR10098">
    <property type="entry name" value="RAPSYN-RELATED"/>
    <property type="match status" value="1"/>
</dbReference>
<dbReference type="PANTHER" id="PTHR10098:SF108">
    <property type="entry name" value="TETRATRICOPEPTIDE REPEAT PROTEIN 28"/>
    <property type="match status" value="1"/>
</dbReference>
<feature type="domain" description="CHAT" evidence="1">
    <location>
        <begin position="722"/>
        <end position="989"/>
    </location>
</feature>
<protein>
    <recommendedName>
        <fullName evidence="1">CHAT domain-containing protein</fullName>
    </recommendedName>
</protein>
<dbReference type="SMART" id="SM00028">
    <property type="entry name" value="TPR"/>
    <property type="match status" value="4"/>
</dbReference>